<protein>
    <recommendedName>
        <fullName evidence="4">DUF2232 domain-containing protein</fullName>
    </recommendedName>
</protein>
<feature type="transmembrane region" description="Helical" evidence="1">
    <location>
        <begin position="20"/>
        <end position="42"/>
    </location>
</feature>
<feature type="transmembrane region" description="Helical" evidence="1">
    <location>
        <begin position="299"/>
        <end position="323"/>
    </location>
</feature>
<feature type="transmembrane region" description="Helical" evidence="1">
    <location>
        <begin position="49"/>
        <end position="73"/>
    </location>
</feature>
<evidence type="ECO:0000256" key="1">
    <source>
        <dbReference type="SAM" id="Phobius"/>
    </source>
</evidence>
<dbReference type="RefSeq" id="WP_072658368.1">
    <property type="nucleotide sequence ID" value="NZ_BDFD01000001.1"/>
</dbReference>
<gene>
    <name evidence="2" type="ORF">MMIC_P0101</name>
</gene>
<feature type="transmembrane region" description="Helical" evidence="1">
    <location>
        <begin position="132"/>
        <end position="151"/>
    </location>
</feature>
<dbReference type="AlphaFoldDB" id="A0A1L8CJT1"/>
<keyword evidence="1" id="KW-1133">Transmembrane helix</keyword>
<dbReference type="EMBL" id="BDFD01000001">
    <property type="protein sequence ID" value="GAV19172.1"/>
    <property type="molecule type" value="Genomic_DNA"/>
</dbReference>
<keyword evidence="1" id="KW-0472">Membrane</keyword>
<evidence type="ECO:0000313" key="3">
    <source>
        <dbReference type="Proteomes" id="UP000231632"/>
    </source>
</evidence>
<feature type="transmembrane region" description="Helical" evidence="1">
    <location>
        <begin position="263"/>
        <end position="287"/>
    </location>
</feature>
<accession>A0A1L8CJT1</accession>
<name>A0A1L8CJT1_9PROT</name>
<reference evidence="2 3" key="1">
    <citation type="journal article" date="2017" name="Arch. Microbiol.">
        <title>Mariprofundus micogutta sp. nov., a novel iron-oxidizing zetaproteobacterium isolated from a deep-sea hydrothermal field at the Bayonnaise knoll of the Izu-Ogasawara arc, and a description of Mariprofundales ord. nov. and Zetaproteobacteria classis nov.</title>
        <authorList>
            <person name="Makita H."/>
            <person name="Tanaka E."/>
            <person name="Mitsunobu S."/>
            <person name="Miyazaki M."/>
            <person name="Nunoura T."/>
            <person name="Uematsu K."/>
            <person name="Takaki Y."/>
            <person name="Nishi S."/>
            <person name="Shimamura S."/>
            <person name="Takai K."/>
        </authorList>
    </citation>
    <scope>NUCLEOTIDE SEQUENCE [LARGE SCALE GENOMIC DNA]</scope>
    <source>
        <strain evidence="2 3">ET2</strain>
    </source>
</reference>
<feature type="transmembrane region" description="Helical" evidence="1">
    <location>
        <begin position="193"/>
        <end position="215"/>
    </location>
</feature>
<comment type="caution">
    <text evidence="2">The sequence shown here is derived from an EMBL/GenBank/DDBJ whole genome shotgun (WGS) entry which is preliminary data.</text>
</comment>
<sequence length="334" mass="35896">MDNQTPNQVMPAAVAYVLSHRLPCAALMLVMMMAAVWLPVLLQGLPPFLIMLIATLGLGLHILTPALIALITFGGGLMFGIHVAALAAVGVTVLAGFAVLPGLMAFVVYGLIPIAAAATMMRNDGVKRSAQLLALLMGALVFFGLMITAMMQDLGLREFIGQMLMPMFDEVQTQMPASDVEARQMLEQARQTMISVLPGLLALGLWFAWWGDMVFARNIALRYNFYTGDASGLLDLRLGKAMAYAFLGLLLLTNLGAGDLSYFAANAAILSGGLLATQGVAVVHSWLKAKGLNFSIALMYLMLLIWSVMIVPFVIVGLLDIWFDYRRNIPAAGG</sequence>
<dbReference type="Pfam" id="PF09991">
    <property type="entry name" value="DUF2232"/>
    <property type="match status" value="1"/>
</dbReference>
<feature type="transmembrane region" description="Helical" evidence="1">
    <location>
        <begin position="241"/>
        <end position="257"/>
    </location>
</feature>
<dbReference type="InterPro" id="IPR018710">
    <property type="entry name" value="DUF2232"/>
</dbReference>
<organism evidence="2 3">
    <name type="scientific">Mariprofundus micogutta</name>
    <dbReference type="NCBI Taxonomy" id="1921010"/>
    <lineage>
        <taxon>Bacteria</taxon>
        <taxon>Pseudomonadati</taxon>
        <taxon>Pseudomonadota</taxon>
        <taxon>Candidatius Mariprofundia</taxon>
        <taxon>Mariprofundales</taxon>
        <taxon>Mariprofundaceae</taxon>
        <taxon>Mariprofundus</taxon>
    </lineage>
</organism>
<keyword evidence="1" id="KW-0812">Transmembrane</keyword>
<dbReference type="STRING" id="1921010.MMIC_P0101"/>
<evidence type="ECO:0008006" key="4">
    <source>
        <dbReference type="Google" id="ProtNLM"/>
    </source>
</evidence>
<evidence type="ECO:0000313" key="2">
    <source>
        <dbReference type="EMBL" id="GAV19172.1"/>
    </source>
</evidence>
<keyword evidence="3" id="KW-1185">Reference proteome</keyword>
<dbReference type="Proteomes" id="UP000231632">
    <property type="component" value="Unassembled WGS sequence"/>
</dbReference>
<feature type="transmembrane region" description="Helical" evidence="1">
    <location>
        <begin position="79"/>
        <end position="112"/>
    </location>
</feature>
<proteinExistence type="predicted"/>